<accession>A0ABR2YB04</accession>
<reference evidence="2 3" key="1">
    <citation type="journal article" date="2024" name="Nat. Commun.">
        <title>Phylogenomics reveals the evolutionary origins of lichenization in chlorophyte algae.</title>
        <authorList>
            <person name="Puginier C."/>
            <person name="Libourel C."/>
            <person name="Otte J."/>
            <person name="Skaloud P."/>
            <person name="Haon M."/>
            <person name="Grisel S."/>
            <person name="Petersen M."/>
            <person name="Berrin J.G."/>
            <person name="Delaux P.M."/>
            <person name="Dal Grande F."/>
            <person name="Keller J."/>
        </authorList>
    </citation>
    <scope>NUCLEOTIDE SEQUENCE [LARGE SCALE GENOMIC DNA]</scope>
    <source>
        <strain evidence="2 3">SAG 216-7</strain>
    </source>
</reference>
<evidence type="ECO:0008006" key="4">
    <source>
        <dbReference type="Google" id="ProtNLM"/>
    </source>
</evidence>
<feature type="transmembrane region" description="Helical" evidence="1">
    <location>
        <begin position="123"/>
        <end position="151"/>
    </location>
</feature>
<gene>
    <name evidence="2" type="ORF">WJX75_006582</name>
</gene>
<keyword evidence="1" id="KW-0472">Membrane</keyword>
<dbReference type="EMBL" id="JALJOT010000018">
    <property type="protein sequence ID" value="KAK9901324.1"/>
    <property type="molecule type" value="Genomic_DNA"/>
</dbReference>
<dbReference type="Proteomes" id="UP001491310">
    <property type="component" value="Unassembled WGS sequence"/>
</dbReference>
<comment type="caution">
    <text evidence="2">The sequence shown here is derived from an EMBL/GenBank/DDBJ whole genome shotgun (WGS) entry which is preliminary data.</text>
</comment>
<keyword evidence="1" id="KW-0812">Transmembrane</keyword>
<feature type="transmembrane region" description="Helical" evidence="1">
    <location>
        <begin position="81"/>
        <end position="103"/>
    </location>
</feature>
<name>A0ABR2YB04_9CHLO</name>
<feature type="transmembrane region" description="Helical" evidence="1">
    <location>
        <begin position="48"/>
        <end position="69"/>
    </location>
</feature>
<sequence length="152" mass="16933">MLAWCTQRASVKVQVAAFLLAEAVYIWLHVKPLAPLLGAAPAQPDISFLRSYTTGVYFASELALFWMLAFASPIRAVVPRILLAVHAAFHVLYTVLATFARRWCLQQNVQRLQVPRSALSWRSLWAAILNSLNGADAALHVWYFVLLAAALQ</sequence>
<keyword evidence="1" id="KW-1133">Transmembrane helix</keyword>
<evidence type="ECO:0000256" key="1">
    <source>
        <dbReference type="SAM" id="Phobius"/>
    </source>
</evidence>
<keyword evidence="3" id="KW-1185">Reference proteome</keyword>
<evidence type="ECO:0000313" key="2">
    <source>
        <dbReference type="EMBL" id="KAK9901324.1"/>
    </source>
</evidence>
<evidence type="ECO:0000313" key="3">
    <source>
        <dbReference type="Proteomes" id="UP001491310"/>
    </source>
</evidence>
<organism evidence="2 3">
    <name type="scientific">Coccomyxa subellipsoidea</name>
    <dbReference type="NCBI Taxonomy" id="248742"/>
    <lineage>
        <taxon>Eukaryota</taxon>
        <taxon>Viridiplantae</taxon>
        <taxon>Chlorophyta</taxon>
        <taxon>core chlorophytes</taxon>
        <taxon>Trebouxiophyceae</taxon>
        <taxon>Trebouxiophyceae incertae sedis</taxon>
        <taxon>Coccomyxaceae</taxon>
        <taxon>Coccomyxa</taxon>
    </lineage>
</organism>
<proteinExistence type="predicted"/>
<protein>
    <recommendedName>
        <fullName evidence="4">TLC domain-containing protein</fullName>
    </recommendedName>
</protein>